<gene>
    <name evidence="1" type="ORF">PENTCL1PPCAC_8164</name>
</gene>
<feature type="non-terminal residue" evidence="1">
    <location>
        <position position="251"/>
    </location>
</feature>
<comment type="caution">
    <text evidence="1">The sequence shown here is derived from an EMBL/GenBank/DDBJ whole genome shotgun (WGS) entry which is preliminary data.</text>
</comment>
<proteinExistence type="predicted"/>
<sequence>SCPEKIICLNGGYPHPKICNRCTCTDFHSGDRCENYDGIILTGQPGSKSHTITNSGPYNETEFKKHDNDWAITYYTKFKSVAVMGPIGKKLKVTLDKVHVYPTPFISKFICHYTTIEIVDTKTADLTMGGKFFCSDNRTAHSFVSHTNVIGFRGYAAPGFEYDFKVTVSVYDDGKIDDRTMRYEFGSEYTNDEKAWFRNQLAQISENTCLKMEEKNYGDREILIFFLKLFFSWFCSRRATALEPLWTGSVS</sequence>
<dbReference type="EMBL" id="BTSX01000002">
    <property type="protein sequence ID" value="GMS85989.1"/>
    <property type="molecule type" value="Genomic_DNA"/>
</dbReference>
<reference evidence="1" key="1">
    <citation type="submission" date="2023-10" db="EMBL/GenBank/DDBJ databases">
        <title>Genome assembly of Pristionchus species.</title>
        <authorList>
            <person name="Yoshida K."/>
            <person name="Sommer R.J."/>
        </authorList>
    </citation>
    <scope>NUCLEOTIDE SEQUENCE</scope>
    <source>
        <strain evidence="1">RS0144</strain>
    </source>
</reference>
<feature type="non-terminal residue" evidence="1">
    <location>
        <position position="1"/>
    </location>
</feature>
<organism evidence="1 2">
    <name type="scientific">Pristionchus entomophagus</name>
    <dbReference type="NCBI Taxonomy" id="358040"/>
    <lineage>
        <taxon>Eukaryota</taxon>
        <taxon>Metazoa</taxon>
        <taxon>Ecdysozoa</taxon>
        <taxon>Nematoda</taxon>
        <taxon>Chromadorea</taxon>
        <taxon>Rhabditida</taxon>
        <taxon>Rhabditina</taxon>
        <taxon>Diplogasteromorpha</taxon>
        <taxon>Diplogasteroidea</taxon>
        <taxon>Neodiplogasteridae</taxon>
        <taxon>Pristionchus</taxon>
    </lineage>
</organism>
<accession>A0AAV5T0C2</accession>
<dbReference type="Proteomes" id="UP001432027">
    <property type="component" value="Unassembled WGS sequence"/>
</dbReference>
<evidence type="ECO:0000313" key="2">
    <source>
        <dbReference type="Proteomes" id="UP001432027"/>
    </source>
</evidence>
<evidence type="ECO:0000313" key="1">
    <source>
        <dbReference type="EMBL" id="GMS85989.1"/>
    </source>
</evidence>
<dbReference type="AlphaFoldDB" id="A0AAV5T0C2"/>
<name>A0AAV5T0C2_9BILA</name>
<evidence type="ECO:0008006" key="3">
    <source>
        <dbReference type="Google" id="ProtNLM"/>
    </source>
</evidence>
<keyword evidence="2" id="KW-1185">Reference proteome</keyword>
<protein>
    <recommendedName>
        <fullName evidence="3">EGF-like domain-containing protein</fullName>
    </recommendedName>
</protein>